<reference evidence="1 2" key="1">
    <citation type="submission" date="2023-12" db="EMBL/GenBank/DDBJ databases">
        <title>Genome sequencing and assembly of bacterial species from a model synthetic community.</title>
        <authorList>
            <person name="Hogle S.L."/>
        </authorList>
    </citation>
    <scope>NUCLEOTIDE SEQUENCE [LARGE SCALE GENOMIC DNA]</scope>
    <source>
        <strain evidence="1 2">HAMBI_3031</strain>
    </source>
</reference>
<dbReference type="RefSeq" id="WP_114789167.1">
    <property type="nucleotide sequence ID" value="NZ_CP139960.1"/>
</dbReference>
<accession>A0ABZ0WC03</accession>
<sequence>MIGRDTCIWQPLDNLPKLMSLKSFADDERGITISLYDAKENIDAVTKEFVINFPNVYAYRNIDEGYHLDSAIYI</sequence>
<evidence type="ECO:0000313" key="2">
    <source>
        <dbReference type="Proteomes" id="UP001325680"/>
    </source>
</evidence>
<organism evidence="1 2">
    <name type="scientific">Niabella yanshanensis</name>
    <dbReference type="NCBI Taxonomy" id="577386"/>
    <lineage>
        <taxon>Bacteria</taxon>
        <taxon>Pseudomonadati</taxon>
        <taxon>Bacteroidota</taxon>
        <taxon>Chitinophagia</taxon>
        <taxon>Chitinophagales</taxon>
        <taxon>Chitinophagaceae</taxon>
        <taxon>Niabella</taxon>
    </lineage>
</organism>
<keyword evidence="2" id="KW-1185">Reference proteome</keyword>
<dbReference type="Proteomes" id="UP001325680">
    <property type="component" value="Chromosome"/>
</dbReference>
<proteinExistence type="predicted"/>
<gene>
    <name evidence="1" type="ORF">U0035_06270</name>
</gene>
<evidence type="ECO:0000313" key="1">
    <source>
        <dbReference type="EMBL" id="WQD39750.1"/>
    </source>
</evidence>
<name>A0ABZ0WC03_9BACT</name>
<dbReference type="EMBL" id="CP139960">
    <property type="protein sequence ID" value="WQD39750.1"/>
    <property type="molecule type" value="Genomic_DNA"/>
</dbReference>
<protein>
    <submittedName>
        <fullName evidence="1">Uncharacterized protein</fullName>
    </submittedName>
</protein>